<evidence type="ECO:0000259" key="9">
    <source>
        <dbReference type="Pfam" id="PF03176"/>
    </source>
</evidence>
<feature type="transmembrane region" description="Helical" evidence="8">
    <location>
        <begin position="385"/>
        <end position="408"/>
    </location>
</feature>
<dbReference type="AlphaFoldDB" id="A0A0F7FSS9"/>
<keyword evidence="6 8" id="KW-0472">Membrane</keyword>
<reference evidence="10" key="1">
    <citation type="submission" date="2019-08" db="EMBL/GenBank/DDBJ databases">
        <title>Complete genome sequence of a mangrove-derived Streptomyces xiamenensis.</title>
        <authorList>
            <person name="Xu J."/>
        </authorList>
    </citation>
    <scope>NUCLEOTIDE SEQUENCE</scope>
    <source>
        <strain evidence="10">318</strain>
    </source>
</reference>
<evidence type="ECO:0000313" key="10">
    <source>
        <dbReference type="EMBL" id="AKG43167.1"/>
    </source>
</evidence>
<keyword evidence="5 8" id="KW-1133">Transmembrane helix</keyword>
<feature type="transmembrane region" description="Helical" evidence="8">
    <location>
        <begin position="326"/>
        <end position="351"/>
    </location>
</feature>
<comment type="similarity">
    <text evidence="2">Belongs to the resistance-nodulation-cell division (RND) (TC 2.A.6) family. MmpL subfamily.</text>
</comment>
<keyword evidence="11" id="KW-1185">Reference proteome</keyword>
<feature type="domain" description="Membrane transport protein MMPL" evidence="9">
    <location>
        <begin position="416"/>
        <end position="744"/>
    </location>
</feature>
<dbReference type="PATRIC" id="fig|408015.6.peg.1818"/>
<keyword evidence="3" id="KW-1003">Cell membrane</keyword>
<protein>
    <submittedName>
        <fullName evidence="10">Membrane protein</fullName>
    </submittedName>
</protein>
<evidence type="ECO:0000256" key="8">
    <source>
        <dbReference type="SAM" id="Phobius"/>
    </source>
</evidence>
<feature type="domain" description="Membrane transport protein MMPL" evidence="9">
    <location>
        <begin position="60"/>
        <end position="385"/>
    </location>
</feature>
<gene>
    <name evidence="10" type="ORF">SXIM_17830</name>
</gene>
<dbReference type="SUPFAM" id="SSF82866">
    <property type="entry name" value="Multidrug efflux transporter AcrB transmembrane domain"/>
    <property type="match status" value="2"/>
</dbReference>
<evidence type="ECO:0000256" key="6">
    <source>
        <dbReference type="ARBA" id="ARBA00023136"/>
    </source>
</evidence>
<organism evidence="10 11">
    <name type="scientific">Streptomyces xiamenensis</name>
    <dbReference type="NCBI Taxonomy" id="408015"/>
    <lineage>
        <taxon>Bacteria</taxon>
        <taxon>Bacillati</taxon>
        <taxon>Actinomycetota</taxon>
        <taxon>Actinomycetes</taxon>
        <taxon>Kitasatosporales</taxon>
        <taxon>Streptomycetaceae</taxon>
        <taxon>Streptomyces</taxon>
    </lineage>
</organism>
<dbReference type="PANTHER" id="PTHR33406">
    <property type="entry name" value="MEMBRANE PROTEIN MJ1562-RELATED"/>
    <property type="match status" value="1"/>
</dbReference>
<evidence type="ECO:0000256" key="3">
    <source>
        <dbReference type="ARBA" id="ARBA00022475"/>
    </source>
</evidence>
<dbReference type="Proteomes" id="UP000034034">
    <property type="component" value="Chromosome"/>
</dbReference>
<evidence type="ECO:0000313" key="11">
    <source>
        <dbReference type="Proteomes" id="UP000034034"/>
    </source>
</evidence>
<feature type="region of interest" description="Disordered" evidence="7">
    <location>
        <begin position="1"/>
        <end position="24"/>
    </location>
</feature>
<dbReference type="KEGG" id="sxi:SXIM_17830"/>
<feature type="transmembrane region" description="Helical" evidence="8">
    <location>
        <begin position="205"/>
        <end position="230"/>
    </location>
</feature>
<feature type="transmembrane region" description="Helical" evidence="8">
    <location>
        <begin position="563"/>
        <end position="581"/>
    </location>
</feature>
<dbReference type="Gene3D" id="1.20.1640.10">
    <property type="entry name" value="Multidrug efflux transporter AcrB transmembrane domain"/>
    <property type="match status" value="2"/>
</dbReference>
<feature type="transmembrane region" description="Helical" evidence="8">
    <location>
        <begin position="593"/>
        <end position="611"/>
    </location>
</feature>
<dbReference type="EMBL" id="CP009922">
    <property type="protein sequence ID" value="AKG43167.1"/>
    <property type="molecule type" value="Genomic_DNA"/>
</dbReference>
<proteinExistence type="inferred from homology"/>
<comment type="subcellular location">
    <subcellularLocation>
        <location evidence="1">Cell membrane</location>
        <topology evidence="1">Multi-pass membrane protein</topology>
    </subcellularLocation>
</comment>
<name>A0A0F7FSS9_9ACTN</name>
<dbReference type="InterPro" id="IPR050545">
    <property type="entry name" value="Mycobact_MmpL"/>
</dbReference>
<dbReference type="Pfam" id="PF03176">
    <property type="entry name" value="MMPL"/>
    <property type="match status" value="2"/>
</dbReference>
<evidence type="ECO:0000256" key="2">
    <source>
        <dbReference type="ARBA" id="ARBA00010157"/>
    </source>
</evidence>
<dbReference type="RefSeq" id="WP_053116142.1">
    <property type="nucleotide sequence ID" value="NZ_CP009922.3"/>
</dbReference>
<dbReference type="PANTHER" id="PTHR33406:SF11">
    <property type="entry name" value="MEMBRANE PROTEIN SCO6666-RELATED"/>
    <property type="match status" value="1"/>
</dbReference>
<feature type="transmembrane region" description="Helical" evidence="8">
    <location>
        <begin position="27"/>
        <end position="47"/>
    </location>
</feature>
<evidence type="ECO:0000256" key="4">
    <source>
        <dbReference type="ARBA" id="ARBA00022692"/>
    </source>
</evidence>
<evidence type="ECO:0000256" key="1">
    <source>
        <dbReference type="ARBA" id="ARBA00004651"/>
    </source>
</evidence>
<feature type="compositionally biased region" description="Polar residues" evidence="7">
    <location>
        <begin position="1"/>
        <end position="14"/>
    </location>
</feature>
<evidence type="ECO:0000256" key="5">
    <source>
        <dbReference type="ARBA" id="ARBA00022989"/>
    </source>
</evidence>
<feature type="transmembrane region" description="Helical" evidence="8">
    <location>
        <begin position="631"/>
        <end position="654"/>
    </location>
</feature>
<sequence>MALTTTSPGRSATTDRGPAAHPPGRRAPWAVLLLGLLFVVDALLIGADAGDRLRGGGTDDPSAESTLAAELLREHFPAAQPNLVLLVSGTESRGVNDRDVAAQGGELAARLAFEPSVTGVLSYWQTGAGQLRSEDGGQALILAHVRGDEDAAKAVFRRLVPDYRGSPADLPALSVQLGGPVAVLEELQSTIAADLLTAELIAVPLTLIILVVVFGGLVAALLPLGVGIVAVLGTNAVLRVLTEFAEVSVFAQNLTTALGLGLAIDYALLIVRRYREELATGADPHTAVGSTVRTAGRTVLFSALTIMTALSAMLVFPLYFLRSFAYAGISVVALAAGAALLLLPAALRLLGHRVDALRVLRRRAPAGAGGGAGWRRLVTWAVRRAPLVTVAVAGALLLAGLPFARIAFGAADDRQLPQGAEARTVQDTLREDFPDTTTGTVEVLARQADPDTPGDAAALRGYAAALSELPAVERVDTPLGGYRNGALDAAATPADAVRGGAGMSHLTLTPVAGVEATDETAQRLVRQVRDLTAADPAHRALSPVVGGQSAQLVDSKAAIGSRLGWAALVIVAASLLLMFLLTGSVVIPLQAVLLNALSLSAMFGVVVWVFQDGHLSSLLGFTATGTVETTLPVLMFCVAFGLSMDYTVFVLARMTEEHRRHGDSTRAVVAGVQRTGGIITAAALILSVVLIAIGTSQITNTKMLGLGVALAVLVDATVVRALLLPAVMRLFGPATWWAPAPLRRFQRRFGLREEPETAREETP</sequence>
<accession>A0A0F7FSS9</accession>
<feature type="transmembrane region" description="Helical" evidence="8">
    <location>
        <begin position="675"/>
        <end position="698"/>
    </location>
</feature>
<dbReference type="InterPro" id="IPR004869">
    <property type="entry name" value="MMPL_dom"/>
</dbReference>
<feature type="transmembrane region" description="Helical" evidence="8">
    <location>
        <begin position="250"/>
        <end position="271"/>
    </location>
</feature>
<evidence type="ECO:0000256" key="7">
    <source>
        <dbReference type="SAM" id="MobiDB-lite"/>
    </source>
</evidence>
<feature type="transmembrane region" description="Helical" evidence="8">
    <location>
        <begin position="299"/>
        <end position="320"/>
    </location>
</feature>
<keyword evidence="4 8" id="KW-0812">Transmembrane</keyword>
<dbReference type="STRING" id="408015.SXIM_17830"/>
<dbReference type="HOGENOM" id="CLU_005108_5_1_11"/>
<dbReference type="GO" id="GO:0005886">
    <property type="term" value="C:plasma membrane"/>
    <property type="evidence" value="ECO:0007669"/>
    <property type="project" value="UniProtKB-SubCell"/>
</dbReference>